<evidence type="ECO:0000313" key="1">
    <source>
        <dbReference type="Proteomes" id="UP000887580"/>
    </source>
</evidence>
<sequence>MPLLRKNESLRIKVLNTQIINILLDITKRNIEVFNPQFCDQSITEAIKTCHSGVTKTFENLLNSKIEILPDELVKSHTIQILMSAMVVFHSILTPNSILRTYLCLGQMAHSKEIVNIHPIAFKTNWDLATIINDHLKRAVSNEKSKELVAEILKFLCNITRNDYFISRMIDMGYYETILRCLEIYLPNSALPNYFELYDNLLFILSRLCLVKDFALREKILSKLSSPEVFGLFSMIIKKEKSIYILRILRIWKNILHTHPAALDPYTTVRYLFECIQFYWCKTPLIKDDILMIKTATEILKIFASIVQCKGAILQYISPSELIGFLNQQENVELISAMLGLIFDLWQHCIELRNHGFSGPEMRSLLERFANLNSSELANQAQAMLNRISNESDDLVPPLAGVFNTQNSNYLM</sequence>
<reference evidence="2" key="1">
    <citation type="submission" date="2022-11" db="UniProtKB">
        <authorList>
            <consortium name="WormBaseParasite"/>
        </authorList>
    </citation>
    <scope>IDENTIFICATION</scope>
</reference>
<dbReference type="Proteomes" id="UP000887580">
    <property type="component" value="Unplaced"/>
</dbReference>
<evidence type="ECO:0000313" key="2">
    <source>
        <dbReference type="WBParaSite" id="PS1159_v2.g24743.t1"/>
    </source>
</evidence>
<name>A0AC35G7A0_9BILA</name>
<organism evidence="1 2">
    <name type="scientific">Panagrolaimus sp. PS1159</name>
    <dbReference type="NCBI Taxonomy" id="55785"/>
    <lineage>
        <taxon>Eukaryota</taxon>
        <taxon>Metazoa</taxon>
        <taxon>Ecdysozoa</taxon>
        <taxon>Nematoda</taxon>
        <taxon>Chromadorea</taxon>
        <taxon>Rhabditida</taxon>
        <taxon>Tylenchina</taxon>
        <taxon>Panagrolaimomorpha</taxon>
        <taxon>Panagrolaimoidea</taxon>
        <taxon>Panagrolaimidae</taxon>
        <taxon>Panagrolaimus</taxon>
    </lineage>
</organism>
<proteinExistence type="predicted"/>
<protein>
    <submittedName>
        <fullName evidence="2">Uncharacterized protein</fullName>
    </submittedName>
</protein>
<accession>A0AC35G7A0</accession>
<dbReference type="WBParaSite" id="PS1159_v2.g24743.t1">
    <property type="protein sequence ID" value="PS1159_v2.g24743.t1"/>
    <property type="gene ID" value="PS1159_v2.g24743"/>
</dbReference>